<gene>
    <name evidence="3" type="ORF">CH376_16795</name>
    <name evidence="2" type="ORF">CH380_12215</name>
</gene>
<reference evidence="4 5" key="1">
    <citation type="submission" date="2017-07" db="EMBL/GenBank/DDBJ databases">
        <title>Leptospira spp. isolated from tropical soils.</title>
        <authorList>
            <person name="Thibeaux R."/>
            <person name="Iraola G."/>
            <person name="Ferres I."/>
            <person name="Bierque E."/>
            <person name="Girault D."/>
            <person name="Soupe-Gilbert M.-E."/>
            <person name="Picardeau M."/>
            <person name="Goarant C."/>
        </authorList>
    </citation>
    <scope>NUCLEOTIDE SEQUENCE [LARGE SCALE GENOMIC DNA]</scope>
    <source>
        <strain evidence="2 5">FH2-B-C1</strain>
        <strain evidence="3 4">FH2-B-D1</strain>
    </source>
</reference>
<protein>
    <submittedName>
        <fullName evidence="2">Uncharacterized protein</fullName>
    </submittedName>
</protein>
<keyword evidence="1" id="KW-1133">Transmembrane helix</keyword>
<feature type="transmembrane region" description="Helical" evidence="1">
    <location>
        <begin position="55"/>
        <end position="75"/>
    </location>
</feature>
<keyword evidence="1" id="KW-0812">Transmembrane</keyword>
<organism evidence="2 5">
    <name type="scientific">Leptospira adleri</name>
    <dbReference type="NCBI Taxonomy" id="2023186"/>
    <lineage>
        <taxon>Bacteria</taxon>
        <taxon>Pseudomonadati</taxon>
        <taxon>Spirochaetota</taxon>
        <taxon>Spirochaetia</taxon>
        <taxon>Leptospirales</taxon>
        <taxon>Leptospiraceae</taxon>
        <taxon>Leptospira</taxon>
    </lineage>
</organism>
<keyword evidence="4" id="KW-1185">Reference proteome</keyword>
<dbReference type="EMBL" id="NPDV01000010">
    <property type="protein sequence ID" value="PJZ52827.1"/>
    <property type="molecule type" value="Genomic_DNA"/>
</dbReference>
<evidence type="ECO:0000313" key="5">
    <source>
        <dbReference type="Proteomes" id="UP000232188"/>
    </source>
</evidence>
<proteinExistence type="predicted"/>
<dbReference type="Proteomes" id="UP000232149">
    <property type="component" value="Unassembled WGS sequence"/>
</dbReference>
<keyword evidence="1" id="KW-0472">Membrane</keyword>
<evidence type="ECO:0000313" key="3">
    <source>
        <dbReference type="EMBL" id="PJZ60734.1"/>
    </source>
</evidence>
<comment type="caution">
    <text evidence="2">The sequence shown here is derived from an EMBL/GenBank/DDBJ whole genome shotgun (WGS) entry which is preliminary data.</text>
</comment>
<evidence type="ECO:0000313" key="4">
    <source>
        <dbReference type="Proteomes" id="UP000232149"/>
    </source>
</evidence>
<evidence type="ECO:0000256" key="1">
    <source>
        <dbReference type="SAM" id="Phobius"/>
    </source>
</evidence>
<evidence type="ECO:0000313" key="2">
    <source>
        <dbReference type="EMBL" id="PJZ52827.1"/>
    </source>
</evidence>
<sequence length="94" mass="11130">MILHRRKIQKIKIREKTKKVLKYFFKLMPMRTRPFIHSIVMESSSGELISKVGDFILYIFCIIILEQVIVFTNIFSSFSVYAKILINQSEEVNT</sequence>
<dbReference type="EMBL" id="NPDU01000051">
    <property type="protein sequence ID" value="PJZ60734.1"/>
    <property type="molecule type" value="Genomic_DNA"/>
</dbReference>
<dbReference type="AlphaFoldDB" id="A0A2M9YMP9"/>
<name>A0A2M9YMP9_9LEPT</name>
<accession>A0A2M9YMP9</accession>
<dbReference type="Proteomes" id="UP000232188">
    <property type="component" value="Unassembled WGS sequence"/>
</dbReference>